<feature type="compositionally biased region" description="Low complexity" evidence="1">
    <location>
        <begin position="41"/>
        <end position="50"/>
    </location>
</feature>
<dbReference type="EnsemblPlants" id="TuG1812G0600003872.01.T02">
    <property type="protein sequence ID" value="TuG1812G0600003872.01.T02"/>
    <property type="gene ID" value="TuG1812G0600003872.01"/>
</dbReference>
<evidence type="ECO:0000313" key="2">
    <source>
        <dbReference type="EnsemblPlants" id="TuG1812G0600003872.01.T07"/>
    </source>
</evidence>
<dbReference type="Gramene" id="TuG1812G0600003872.01.T01">
    <property type="protein sequence ID" value="TuG1812G0600003872.01.T01"/>
    <property type="gene ID" value="TuG1812G0600003872.01"/>
</dbReference>
<accession>A0A8R7UVP8</accession>
<dbReference type="Gramene" id="TuG1812G0600003872.01.T05">
    <property type="protein sequence ID" value="TuG1812G0600003872.01.T05"/>
    <property type="gene ID" value="TuG1812G0600003872.01"/>
</dbReference>
<protein>
    <submittedName>
        <fullName evidence="2">Uncharacterized protein</fullName>
    </submittedName>
</protein>
<feature type="compositionally biased region" description="Basic and acidic residues" evidence="1">
    <location>
        <begin position="86"/>
        <end position="99"/>
    </location>
</feature>
<dbReference type="Gramene" id="TuG1812G0600003872.01.T07">
    <property type="protein sequence ID" value="TuG1812G0600003872.01.T07"/>
    <property type="gene ID" value="TuG1812G0600003872.01"/>
</dbReference>
<dbReference type="AlphaFoldDB" id="A0A8R7UVP8"/>
<dbReference type="Gramene" id="TuG1812G0600003872.01.T02">
    <property type="protein sequence ID" value="TuG1812G0600003872.01.T02"/>
    <property type="gene ID" value="TuG1812G0600003872.01"/>
</dbReference>
<evidence type="ECO:0000313" key="3">
    <source>
        <dbReference type="Proteomes" id="UP000015106"/>
    </source>
</evidence>
<feature type="region of interest" description="Disordered" evidence="1">
    <location>
        <begin position="1"/>
        <end position="101"/>
    </location>
</feature>
<reference evidence="3" key="1">
    <citation type="journal article" date="2013" name="Nature">
        <title>Draft genome of the wheat A-genome progenitor Triticum urartu.</title>
        <authorList>
            <person name="Ling H.Q."/>
            <person name="Zhao S."/>
            <person name="Liu D."/>
            <person name="Wang J."/>
            <person name="Sun H."/>
            <person name="Zhang C."/>
            <person name="Fan H."/>
            <person name="Li D."/>
            <person name="Dong L."/>
            <person name="Tao Y."/>
            <person name="Gao C."/>
            <person name="Wu H."/>
            <person name="Li Y."/>
            <person name="Cui Y."/>
            <person name="Guo X."/>
            <person name="Zheng S."/>
            <person name="Wang B."/>
            <person name="Yu K."/>
            <person name="Liang Q."/>
            <person name="Yang W."/>
            <person name="Lou X."/>
            <person name="Chen J."/>
            <person name="Feng M."/>
            <person name="Jian J."/>
            <person name="Zhang X."/>
            <person name="Luo G."/>
            <person name="Jiang Y."/>
            <person name="Liu J."/>
            <person name="Wang Z."/>
            <person name="Sha Y."/>
            <person name="Zhang B."/>
            <person name="Wu H."/>
            <person name="Tang D."/>
            <person name="Shen Q."/>
            <person name="Xue P."/>
            <person name="Zou S."/>
            <person name="Wang X."/>
            <person name="Liu X."/>
            <person name="Wang F."/>
            <person name="Yang Y."/>
            <person name="An X."/>
            <person name="Dong Z."/>
            <person name="Zhang K."/>
            <person name="Zhang X."/>
            <person name="Luo M.C."/>
            <person name="Dvorak J."/>
            <person name="Tong Y."/>
            <person name="Wang J."/>
            <person name="Yang H."/>
            <person name="Li Z."/>
            <person name="Wang D."/>
            <person name="Zhang A."/>
            <person name="Wang J."/>
        </authorList>
    </citation>
    <scope>NUCLEOTIDE SEQUENCE</scope>
    <source>
        <strain evidence="3">cv. G1812</strain>
    </source>
</reference>
<dbReference type="EnsemblPlants" id="TuG1812G0600003872.01.T07">
    <property type="protein sequence ID" value="TuG1812G0600003872.01.T07"/>
    <property type="gene ID" value="TuG1812G0600003872.01"/>
</dbReference>
<dbReference type="EnsemblPlants" id="TuG1812G0600003872.01.T09">
    <property type="protein sequence ID" value="TuG1812G0600003872.01.T09"/>
    <property type="gene ID" value="TuG1812G0600003872.01"/>
</dbReference>
<organism evidence="2 3">
    <name type="scientific">Triticum urartu</name>
    <name type="common">Red wild einkorn</name>
    <name type="synonym">Crithodium urartu</name>
    <dbReference type="NCBI Taxonomy" id="4572"/>
    <lineage>
        <taxon>Eukaryota</taxon>
        <taxon>Viridiplantae</taxon>
        <taxon>Streptophyta</taxon>
        <taxon>Embryophyta</taxon>
        <taxon>Tracheophyta</taxon>
        <taxon>Spermatophyta</taxon>
        <taxon>Magnoliopsida</taxon>
        <taxon>Liliopsida</taxon>
        <taxon>Poales</taxon>
        <taxon>Poaceae</taxon>
        <taxon>BOP clade</taxon>
        <taxon>Pooideae</taxon>
        <taxon>Triticodae</taxon>
        <taxon>Triticeae</taxon>
        <taxon>Triticinae</taxon>
        <taxon>Triticum</taxon>
    </lineage>
</organism>
<dbReference type="EnsemblPlants" id="TuG1812G0600003872.01.T04">
    <property type="protein sequence ID" value="TuG1812G0600003872.01.T04"/>
    <property type="gene ID" value="TuG1812G0600003872.01"/>
</dbReference>
<proteinExistence type="predicted"/>
<dbReference type="Gramene" id="TuG1812G0600003872.01.T04">
    <property type="protein sequence ID" value="TuG1812G0600003872.01.T04"/>
    <property type="gene ID" value="TuG1812G0600003872.01"/>
</dbReference>
<feature type="compositionally biased region" description="Basic and acidic residues" evidence="1">
    <location>
        <begin position="21"/>
        <end position="33"/>
    </location>
</feature>
<evidence type="ECO:0000256" key="1">
    <source>
        <dbReference type="SAM" id="MobiDB-lite"/>
    </source>
</evidence>
<sequence>RSPSCSPRTSARHRHRRSPRPRLDLDPPCRDPRAQPPAPSHAPSHAGGPAPCLPRHRAQRRSIQTTPPLTAPLPRRLRRPHVSPGHGERAREGRRKEEGGVAVVGSPAALDRCMGAELLLGARRSREGLGCEAAGLCRDGTAPSTFEECAETSARSAGLALQHVVWYFLTASIQQPQLN</sequence>
<reference evidence="2" key="2">
    <citation type="submission" date="2018-03" db="EMBL/GenBank/DDBJ databases">
        <title>The Triticum urartu genome reveals the dynamic nature of wheat genome evolution.</title>
        <authorList>
            <person name="Ling H."/>
            <person name="Ma B."/>
            <person name="Shi X."/>
            <person name="Liu H."/>
            <person name="Dong L."/>
            <person name="Sun H."/>
            <person name="Cao Y."/>
            <person name="Gao Q."/>
            <person name="Zheng S."/>
            <person name="Li Y."/>
            <person name="Yu Y."/>
            <person name="Du H."/>
            <person name="Qi M."/>
            <person name="Li Y."/>
            <person name="Yu H."/>
            <person name="Cui Y."/>
            <person name="Wang N."/>
            <person name="Chen C."/>
            <person name="Wu H."/>
            <person name="Zhao Y."/>
            <person name="Zhang J."/>
            <person name="Li Y."/>
            <person name="Zhou W."/>
            <person name="Zhang B."/>
            <person name="Hu W."/>
            <person name="Eijk M."/>
            <person name="Tang J."/>
            <person name="Witsenboer H."/>
            <person name="Zhao S."/>
            <person name="Li Z."/>
            <person name="Zhang A."/>
            <person name="Wang D."/>
            <person name="Liang C."/>
        </authorList>
    </citation>
    <scope>NUCLEOTIDE SEQUENCE [LARGE SCALE GENOMIC DNA]</scope>
    <source>
        <strain evidence="2">cv. G1812</strain>
    </source>
</reference>
<name>A0A8R7UVP8_TRIUA</name>
<feature type="compositionally biased region" description="Basic residues" evidence="1">
    <location>
        <begin position="10"/>
        <end position="20"/>
    </location>
</feature>
<dbReference type="Gramene" id="TuG1812G0600003872.01.T06">
    <property type="protein sequence ID" value="TuG1812G0600003872.01.T06"/>
    <property type="gene ID" value="TuG1812G0600003872.01"/>
</dbReference>
<dbReference type="Proteomes" id="UP000015106">
    <property type="component" value="Chromosome 6"/>
</dbReference>
<dbReference type="Gramene" id="TuG1812G0600003872.01.T03">
    <property type="protein sequence ID" value="TuG1812G0600003872.01.T03"/>
    <property type="gene ID" value="TuG1812G0600003872.01"/>
</dbReference>
<dbReference type="EnsemblPlants" id="TuG1812G0600003872.01.T03">
    <property type="protein sequence ID" value="TuG1812G0600003872.01.T03"/>
    <property type="gene ID" value="TuG1812G0600003872.01"/>
</dbReference>
<feature type="compositionally biased region" description="Low complexity" evidence="1">
    <location>
        <begin position="65"/>
        <end position="74"/>
    </location>
</feature>
<dbReference type="EnsemblPlants" id="TuG1812G0600003872.01.T01">
    <property type="protein sequence ID" value="TuG1812G0600003872.01.T01"/>
    <property type="gene ID" value="TuG1812G0600003872.01"/>
</dbReference>
<dbReference type="EnsemblPlants" id="TuG1812G0600003872.01.T06">
    <property type="protein sequence ID" value="TuG1812G0600003872.01.T06"/>
    <property type="gene ID" value="TuG1812G0600003872.01"/>
</dbReference>
<keyword evidence="3" id="KW-1185">Reference proteome</keyword>
<reference evidence="2" key="3">
    <citation type="submission" date="2022-06" db="UniProtKB">
        <authorList>
            <consortium name="EnsemblPlants"/>
        </authorList>
    </citation>
    <scope>IDENTIFICATION</scope>
</reference>
<dbReference type="Gramene" id="TuG1812G0600003872.01.T09">
    <property type="protein sequence ID" value="TuG1812G0600003872.01.T09"/>
    <property type="gene ID" value="TuG1812G0600003872.01"/>
</dbReference>
<dbReference type="EnsemblPlants" id="TuG1812G0600003872.01.T05">
    <property type="protein sequence ID" value="TuG1812G0600003872.01.T05"/>
    <property type="gene ID" value="TuG1812G0600003872.01"/>
</dbReference>